<dbReference type="RefSeq" id="XP_025377512.1">
    <property type="nucleotide sequence ID" value="XM_025517864.1"/>
</dbReference>
<keyword evidence="3" id="KW-1185">Reference proteome</keyword>
<evidence type="ECO:0000313" key="2">
    <source>
        <dbReference type="EMBL" id="PWN90314.1"/>
    </source>
</evidence>
<dbReference type="AlphaFoldDB" id="A0A316YNC6"/>
<dbReference type="Proteomes" id="UP000245768">
    <property type="component" value="Unassembled WGS sequence"/>
</dbReference>
<dbReference type="InParanoid" id="A0A316YNC6"/>
<evidence type="ECO:0000256" key="1">
    <source>
        <dbReference type="SAM" id="MobiDB-lite"/>
    </source>
</evidence>
<feature type="region of interest" description="Disordered" evidence="1">
    <location>
        <begin position="1"/>
        <end position="45"/>
    </location>
</feature>
<accession>A0A316YNC6</accession>
<organism evidence="2 3">
    <name type="scientific">Acaromyces ingoldii</name>
    <dbReference type="NCBI Taxonomy" id="215250"/>
    <lineage>
        <taxon>Eukaryota</taxon>
        <taxon>Fungi</taxon>
        <taxon>Dikarya</taxon>
        <taxon>Basidiomycota</taxon>
        <taxon>Ustilaginomycotina</taxon>
        <taxon>Exobasidiomycetes</taxon>
        <taxon>Exobasidiales</taxon>
        <taxon>Cryptobasidiaceae</taxon>
        <taxon>Acaromyces</taxon>
    </lineage>
</organism>
<gene>
    <name evidence="2" type="ORF">FA10DRAFT_110080</name>
</gene>
<protein>
    <submittedName>
        <fullName evidence="2">Uncharacterized protein</fullName>
    </submittedName>
</protein>
<reference evidence="2 3" key="1">
    <citation type="journal article" date="2018" name="Mol. Biol. Evol.">
        <title>Broad Genomic Sampling Reveals a Smut Pathogenic Ancestry of the Fungal Clade Ustilaginomycotina.</title>
        <authorList>
            <person name="Kijpornyongpan T."/>
            <person name="Mondo S.J."/>
            <person name="Barry K."/>
            <person name="Sandor L."/>
            <person name="Lee J."/>
            <person name="Lipzen A."/>
            <person name="Pangilinan J."/>
            <person name="LaButti K."/>
            <person name="Hainaut M."/>
            <person name="Henrissat B."/>
            <person name="Grigoriev I.V."/>
            <person name="Spatafora J.W."/>
            <person name="Aime M.C."/>
        </authorList>
    </citation>
    <scope>NUCLEOTIDE SEQUENCE [LARGE SCALE GENOMIC DNA]</scope>
    <source>
        <strain evidence="2 3">MCA 4198</strain>
    </source>
</reference>
<dbReference type="GeneID" id="37039780"/>
<feature type="compositionally biased region" description="Basic residues" evidence="1">
    <location>
        <begin position="1"/>
        <end position="11"/>
    </location>
</feature>
<dbReference type="EMBL" id="KZ819636">
    <property type="protein sequence ID" value="PWN90314.1"/>
    <property type="molecule type" value="Genomic_DNA"/>
</dbReference>
<sequence length="196" mass="21755">MSPKRTHKKKLFILSSASERRGKDKPERRAASSSSHEGIGRGERCHGEMPYRQQLWLSMVYGRAEGHAAWRFFSPSGSWSNFMVLSRVEGALCSHGGVDRRIAWSTTWRASKSGTLLPTTALGSRPTQSPAVCCRVSKQARYQLACVHALRNTEPDSQSSWLFLSKASLPCRVALDEERAGGIALIPSTHRLSRQS</sequence>
<feature type="compositionally biased region" description="Basic and acidic residues" evidence="1">
    <location>
        <begin position="18"/>
        <end position="30"/>
    </location>
</feature>
<proteinExistence type="predicted"/>
<evidence type="ECO:0000313" key="3">
    <source>
        <dbReference type="Proteomes" id="UP000245768"/>
    </source>
</evidence>
<name>A0A316YNC6_9BASI</name>